<sequence>MNILVVTVQVPFIRGGAEIHAESLVQALKNHGHSAEIVAFPFEAHPPQRMLDLMFAFRLLDFSSFSGRNIDLIIPLKFPAYFNEHPNKVAWLLHQHRDVYDLWGQPFSGLVHNPDALQYQQTIINGDTKALKECRKIYSNSQNVANRLKKYNGLDSTPLYHPPKNADQFHCEEAQSYFFFPSRLNRVKRQYLVLEALSKTHHKVKVLFAGSSDTGLYEEELQQMTEKLDIADRAIFLGQITEAEKIKYYAESIGVIYPPLDEDYGYVTLEGMLSSKPIITCDDSGGPLEFITNEETGIVTASEPLALARGMDQLWENRRLASHLGKNARQRYEALDITWTNVVNKLTNF</sequence>
<dbReference type="InterPro" id="IPR028098">
    <property type="entry name" value="Glyco_trans_4-like_N"/>
</dbReference>
<keyword evidence="3" id="KW-0808">Transferase</keyword>
<evidence type="ECO:0000313" key="3">
    <source>
        <dbReference type="EMBL" id="AFZ46106.1"/>
    </source>
</evidence>
<dbReference type="Pfam" id="PF00534">
    <property type="entry name" value="Glycos_transf_1"/>
    <property type="match status" value="1"/>
</dbReference>
<dbReference type="STRING" id="292563.Cyast_0123"/>
<dbReference type="PANTHER" id="PTHR12526:SF635">
    <property type="entry name" value="GLYCOSYL TRANSFERASE GROUP 1"/>
    <property type="match status" value="1"/>
</dbReference>
<dbReference type="KEGG" id="csn:Cyast_0123"/>
<protein>
    <submittedName>
        <fullName evidence="3">Glycosyl transferase group 1</fullName>
    </submittedName>
</protein>
<evidence type="ECO:0000259" key="2">
    <source>
        <dbReference type="Pfam" id="PF13439"/>
    </source>
</evidence>
<proteinExistence type="predicted"/>
<gene>
    <name evidence="3" type="ordered locus">Cyast_0123</name>
</gene>
<name>K9YGL4_CYASC</name>
<dbReference type="SUPFAM" id="SSF53756">
    <property type="entry name" value="UDP-Glycosyltransferase/glycogen phosphorylase"/>
    <property type="match status" value="1"/>
</dbReference>
<feature type="domain" description="Glycosyl transferase family 1" evidence="1">
    <location>
        <begin position="173"/>
        <end position="331"/>
    </location>
</feature>
<dbReference type="AlphaFoldDB" id="K9YGL4"/>
<dbReference type="Proteomes" id="UP000010483">
    <property type="component" value="Chromosome"/>
</dbReference>
<dbReference type="BioCyc" id="CSTA292563:G1353-122-MONOMER"/>
<dbReference type="Gene3D" id="3.40.50.2000">
    <property type="entry name" value="Glycogen Phosphorylase B"/>
    <property type="match status" value="2"/>
</dbReference>
<dbReference type="Pfam" id="PF13439">
    <property type="entry name" value="Glyco_transf_4"/>
    <property type="match status" value="1"/>
</dbReference>
<evidence type="ECO:0000313" key="4">
    <source>
        <dbReference type="Proteomes" id="UP000010483"/>
    </source>
</evidence>
<evidence type="ECO:0000259" key="1">
    <source>
        <dbReference type="Pfam" id="PF00534"/>
    </source>
</evidence>
<reference evidence="4" key="1">
    <citation type="journal article" date="2013" name="Proc. Natl. Acad. Sci. U.S.A.">
        <title>Improving the coverage of the cyanobacterial phylum using diversity-driven genome sequencing.</title>
        <authorList>
            <person name="Shih P.M."/>
            <person name="Wu D."/>
            <person name="Latifi A."/>
            <person name="Axen S.D."/>
            <person name="Fewer D.P."/>
            <person name="Talla E."/>
            <person name="Calteau A."/>
            <person name="Cai F."/>
            <person name="Tandeau de Marsac N."/>
            <person name="Rippka R."/>
            <person name="Herdman M."/>
            <person name="Sivonen K."/>
            <person name="Coursin T."/>
            <person name="Laurent T."/>
            <person name="Goodwin L."/>
            <person name="Nolan M."/>
            <person name="Davenport K.W."/>
            <person name="Han C.S."/>
            <person name="Rubin E.M."/>
            <person name="Eisen J.A."/>
            <person name="Woyke T."/>
            <person name="Gugger M."/>
            <person name="Kerfeld C.A."/>
        </authorList>
    </citation>
    <scope>NUCLEOTIDE SEQUENCE [LARGE SCALE GENOMIC DNA]</scope>
    <source>
        <strain evidence="4">ATCC 29140 / PCC 7202</strain>
    </source>
</reference>
<dbReference type="eggNOG" id="COG0438">
    <property type="taxonomic scope" value="Bacteria"/>
</dbReference>
<accession>K9YGL4</accession>
<dbReference type="UniPathway" id="UPA00378"/>
<dbReference type="CDD" id="cd03801">
    <property type="entry name" value="GT4_PimA-like"/>
    <property type="match status" value="1"/>
</dbReference>
<dbReference type="EMBL" id="CP003940">
    <property type="protein sequence ID" value="AFZ46106.1"/>
    <property type="molecule type" value="Genomic_DNA"/>
</dbReference>
<dbReference type="GO" id="GO:0016757">
    <property type="term" value="F:glycosyltransferase activity"/>
    <property type="evidence" value="ECO:0007669"/>
    <property type="project" value="InterPro"/>
</dbReference>
<dbReference type="PANTHER" id="PTHR12526">
    <property type="entry name" value="GLYCOSYLTRANSFERASE"/>
    <property type="match status" value="1"/>
</dbReference>
<dbReference type="InterPro" id="IPR001296">
    <property type="entry name" value="Glyco_trans_1"/>
</dbReference>
<feature type="domain" description="Glycosyltransferase subfamily 4-like N-terminal" evidence="2">
    <location>
        <begin position="15"/>
        <end position="158"/>
    </location>
</feature>
<keyword evidence="4" id="KW-1185">Reference proteome</keyword>
<organism evidence="3 4">
    <name type="scientific">Cyanobacterium stanieri (strain ATCC 29140 / PCC 7202)</name>
    <dbReference type="NCBI Taxonomy" id="292563"/>
    <lineage>
        <taxon>Bacteria</taxon>
        <taxon>Bacillati</taxon>
        <taxon>Cyanobacteriota</taxon>
        <taxon>Cyanophyceae</taxon>
        <taxon>Oscillatoriophycideae</taxon>
        <taxon>Chroococcales</taxon>
        <taxon>Geminocystaceae</taxon>
        <taxon>Cyanobacterium</taxon>
    </lineage>
</organism>
<dbReference type="HOGENOM" id="CLU_796569_0_0_3"/>